<feature type="transmembrane region" description="Helical" evidence="9">
    <location>
        <begin position="69"/>
        <end position="90"/>
    </location>
</feature>
<feature type="transmembrane region" description="Helical" evidence="9">
    <location>
        <begin position="290"/>
        <end position="311"/>
    </location>
</feature>
<keyword evidence="3 7" id="KW-0813">Transport</keyword>
<accession>A0A5C8ZC34</accession>
<feature type="transmembrane region" description="Helical" evidence="9">
    <location>
        <begin position="209"/>
        <end position="226"/>
    </location>
</feature>
<feature type="transmembrane region" description="Helical" evidence="9">
    <location>
        <begin position="247"/>
        <end position="270"/>
    </location>
</feature>
<protein>
    <submittedName>
        <fullName evidence="10">Cytosine permease</fullName>
    </submittedName>
</protein>
<evidence type="ECO:0000256" key="4">
    <source>
        <dbReference type="ARBA" id="ARBA00022692"/>
    </source>
</evidence>
<evidence type="ECO:0000313" key="10">
    <source>
        <dbReference type="EMBL" id="TXR55675.1"/>
    </source>
</evidence>
<name>A0A5C8ZC34_9ACTN</name>
<feature type="transmembrane region" description="Helical" evidence="9">
    <location>
        <begin position="396"/>
        <end position="415"/>
    </location>
</feature>
<dbReference type="Pfam" id="PF02133">
    <property type="entry name" value="Transp_cyt_pur"/>
    <property type="match status" value="1"/>
</dbReference>
<comment type="caution">
    <text evidence="10">The sequence shown here is derived from an EMBL/GenBank/DDBJ whole genome shotgun (WGS) entry which is preliminary data.</text>
</comment>
<dbReference type="EMBL" id="VKAC01000007">
    <property type="protein sequence ID" value="TXR55675.1"/>
    <property type="molecule type" value="Genomic_DNA"/>
</dbReference>
<feature type="transmembrane region" description="Helical" evidence="9">
    <location>
        <begin position="427"/>
        <end position="450"/>
    </location>
</feature>
<dbReference type="PANTHER" id="PTHR31806">
    <property type="entry name" value="PURINE-CYTOSINE PERMEASE FCY2-RELATED"/>
    <property type="match status" value="1"/>
</dbReference>
<sequence>MTAAPATDTSTRPPAAATEALEKRSTETIPLAERRGRPLNLAWTWSAPNLEFATIFVGVLSTLVFGLTFWQAAAAIVLGNALAALSHGVLSARGPRVGVPQMVLGRIAFGYRGNIVPATLMSVMAGFGWFAVNSVSAAFALAALTGLAPVVCLVGVVLVQIGVAALGHDLVHLFERYAVIVLAVVFAVVAVMTFAAADYSAAPATPGGLAGFILATATAWGYSAGWNPYATDYTRYLPLGAGRAAGWAAAVGLFVSTTVLMLAGAASVSIPGATSDNPTEAFTSHLPGAVAQVTLLAIALGAICANILNVYSGSMSFLAMGFTSLAERRAVVPLAFGVVGFFLAWAGLADAGHAYESFLLVISYWIAPWLAVVLVDQWVRRGQDVSPALHDRGWKNASGVVALSVGTVVSVLLFANQEAYAGPVATALPQLGDLTALVGFVIAGVLYLVLPRRPLRTV</sequence>
<keyword evidence="11" id="KW-1185">Reference proteome</keyword>
<evidence type="ECO:0000256" key="7">
    <source>
        <dbReference type="PIRNR" id="PIRNR002744"/>
    </source>
</evidence>
<evidence type="ECO:0000256" key="8">
    <source>
        <dbReference type="SAM" id="MobiDB-lite"/>
    </source>
</evidence>
<evidence type="ECO:0000256" key="1">
    <source>
        <dbReference type="ARBA" id="ARBA00004141"/>
    </source>
</evidence>
<dbReference type="PANTHER" id="PTHR31806:SF1">
    <property type="entry name" value="PURINE-CYTOSINE PERMEASE FCY2-RELATED"/>
    <property type="match status" value="1"/>
</dbReference>
<dbReference type="Gene3D" id="1.10.4160.10">
    <property type="entry name" value="Hydantoin permease"/>
    <property type="match status" value="1"/>
</dbReference>
<organism evidence="10 11">
    <name type="scientific">Quadrisphaera setariae</name>
    <dbReference type="NCBI Taxonomy" id="2593304"/>
    <lineage>
        <taxon>Bacteria</taxon>
        <taxon>Bacillati</taxon>
        <taxon>Actinomycetota</taxon>
        <taxon>Actinomycetes</taxon>
        <taxon>Kineosporiales</taxon>
        <taxon>Kineosporiaceae</taxon>
        <taxon>Quadrisphaera</taxon>
    </lineage>
</organism>
<feature type="transmembrane region" description="Helical" evidence="9">
    <location>
        <begin position="41"/>
        <end position="63"/>
    </location>
</feature>
<evidence type="ECO:0000256" key="6">
    <source>
        <dbReference type="ARBA" id="ARBA00023136"/>
    </source>
</evidence>
<reference evidence="10 11" key="1">
    <citation type="submission" date="2019-07" db="EMBL/GenBank/DDBJ databases">
        <title>Quadrisphaera sp. strain DD2A genome sequencing and assembly.</title>
        <authorList>
            <person name="Kim I."/>
        </authorList>
    </citation>
    <scope>NUCLEOTIDE SEQUENCE [LARGE SCALE GENOMIC DNA]</scope>
    <source>
        <strain evidence="10 11">DD2A</strain>
    </source>
</reference>
<dbReference type="InterPro" id="IPR001248">
    <property type="entry name" value="Pur-cyt_permease"/>
</dbReference>
<evidence type="ECO:0000256" key="5">
    <source>
        <dbReference type="ARBA" id="ARBA00022989"/>
    </source>
</evidence>
<dbReference type="GO" id="GO:0022857">
    <property type="term" value="F:transmembrane transporter activity"/>
    <property type="evidence" value="ECO:0007669"/>
    <property type="project" value="InterPro"/>
</dbReference>
<feature type="transmembrane region" description="Helical" evidence="9">
    <location>
        <begin position="177"/>
        <end position="197"/>
    </location>
</feature>
<dbReference type="AlphaFoldDB" id="A0A5C8ZC34"/>
<evidence type="ECO:0000256" key="9">
    <source>
        <dbReference type="SAM" id="Phobius"/>
    </source>
</evidence>
<dbReference type="OrthoDB" id="9809167at2"/>
<evidence type="ECO:0000256" key="2">
    <source>
        <dbReference type="ARBA" id="ARBA00008974"/>
    </source>
</evidence>
<dbReference type="Proteomes" id="UP000321234">
    <property type="component" value="Unassembled WGS sequence"/>
</dbReference>
<comment type="similarity">
    <text evidence="2 7">Belongs to the purine-cytosine permease (2.A.39) family.</text>
</comment>
<comment type="subcellular location">
    <subcellularLocation>
        <location evidence="1">Membrane</location>
        <topology evidence="1">Multi-pass membrane protein</topology>
    </subcellularLocation>
</comment>
<dbReference type="RefSeq" id="WP_147926731.1">
    <property type="nucleotide sequence ID" value="NZ_VKAC01000007.1"/>
</dbReference>
<feature type="region of interest" description="Disordered" evidence="8">
    <location>
        <begin position="1"/>
        <end position="25"/>
    </location>
</feature>
<feature type="transmembrane region" description="Helical" evidence="9">
    <location>
        <begin position="331"/>
        <end position="348"/>
    </location>
</feature>
<feature type="transmembrane region" description="Helical" evidence="9">
    <location>
        <begin position="354"/>
        <end position="375"/>
    </location>
</feature>
<dbReference type="GO" id="GO:0005886">
    <property type="term" value="C:plasma membrane"/>
    <property type="evidence" value="ECO:0007669"/>
    <property type="project" value="TreeGrafter"/>
</dbReference>
<feature type="transmembrane region" description="Helical" evidence="9">
    <location>
        <begin position="111"/>
        <end position="132"/>
    </location>
</feature>
<feature type="transmembrane region" description="Helical" evidence="9">
    <location>
        <begin position="138"/>
        <end position="165"/>
    </location>
</feature>
<evidence type="ECO:0000313" key="11">
    <source>
        <dbReference type="Proteomes" id="UP000321234"/>
    </source>
</evidence>
<evidence type="ECO:0000256" key="3">
    <source>
        <dbReference type="ARBA" id="ARBA00022448"/>
    </source>
</evidence>
<dbReference type="InterPro" id="IPR026030">
    <property type="entry name" value="Pur-cyt_permease_Fcy2/21/22"/>
</dbReference>
<dbReference type="PIRSF" id="PIRSF002744">
    <property type="entry name" value="Pur-cyt_permease"/>
    <property type="match status" value="1"/>
</dbReference>
<gene>
    <name evidence="10" type="ORF">FMM08_12600</name>
</gene>
<keyword evidence="4 9" id="KW-0812">Transmembrane</keyword>
<keyword evidence="6 7" id="KW-0472">Membrane</keyword>
<keyword evidence="5 9" id="KW-1133">Transmembrane helix</keyword>
<proteinExistence type="inferred from homology"/>